<dbReference type="SUPFAM" id="SSF52540">
    <property type="entry name" value="P-loop containing nucleoside triphosphate hydrolases"/>
    <property type="match status" value="1"/>
</dbReference>
<evidence type="ECO:0000256" key="5">
    <source>
        <dbReference type="ARBA" id="ARBA00022741"/>
    </source>
</evidence>
<evidence type="ECO:0000256" key="4">
    <source>
        <dbReference type="ARBA" id="ARBA00022454"/>
    </source>
</evidence>
<keyword evidence="8" id="KW-0539">Nucleus</keyword>
<sequence length="1165" mass="128439">MPLSQTPGSGARSYDPPTRGQLLTTPRHDASTPTPTHASQSIRPSNSVQLTRPTTATSWSTSPGLQQPRPQSQTSDRGRGSGRGRTKSQSQSQGRDRGQSSSNSHGYSQPFTTHPRTANAATATSASTSRLNVYSGYTSVPRSPPARGDVSNASTSPVPSLSSEYPPPTGDYRLDSQFAQDMETDDGSGPGPRTSSVSGGNENQHRQESFLGVPPPPAHRRLELQGDPIGESGRDSQWAEPENSESILLGQPSSYMAFGNEIILAISMKGKALGGAYYDGQSSKLLVMEDTPDCNAVDMIETIKNQVRPTLILTGVRLEEYVQDALKWNEDGSENKLEVRPSGEFSYQLAKTKLLSIVMHFKHSGIDSSSSSRPGSSIAPQTTSGMDDSAQRDAQLQLSNLIDLESTESVGCAGAVISFLSRHGIAHRSTRDGRSTMAISVEAFTLYARERTESHPSMHSSIRGRKEGLSLFGLLNQTKTSQGRHLLKQWLLRPSLDMATIHERHQSVECFVRTENQSAINQLVECLSHIKNVPKVLQAMSKKATINDWQSILQFTYYCVKILNVSQEILIGNSLIIQEIRRQFVVEDLMTMGTYINDVLDFDESVIEGRCVVKRNVDEELDHMRQTYHGLDSFLSEIAKEISVTIPSDFTSIINVIYFPQLGYLITVPRNPEWKSEDDYQLEGFTVQFGTESTIYYKNAAMRELDEHLGDIHGLIVDREIDILQVLQERIIENSELLVTCSDLCAELDVLVSLARVARLRNYRRPTMVEGTILEIVNGRHPLQELVVDSFVRNSTLVGCEEQGTRTGPNTTTGKTTESNSSDTGDTRCESRVMILTGPNSSGKSVYLKQVALITFMAHVGSFVPADSAIIGITDKILTRLQTRETVSSIESSFMTDLQQVASAIRMATARSLVVLDEFGKGTTSTDGAGLFCGVVEHFAAMQEGRPKVLATTHFHELFENDLMDLSLPISLYTMEVYQNPDCMEATFFFRVVPGKAPSSLGPACAAMASMPAHIVQRGVYLSKLFRRYENVVPQLTPHEKEMQKLYERLTEMLLKMDLEDEHCLDFWDRDKTTFAATAFDDADDDESMEAIVKVDGPSGISLGKRKHGGGSSRKDEGENEGEESATECDTSGIKDSELDIAMRVQLHEFLALAKEIGIKERAEI</sequence>
<feature type="region of interest" description="Disordered" evidence="12">
    <location>
        <begin position="365"/>
        <end position="390"/>
    </location>
</feature>
<dbReference type="SMART" id="SM00533">
    <property type="entry name" value="MUTSd"/>
    <property type="match status" value="1"/>
</dbReference>
<dbReference type="CDD" id="cd03281">
    <property type="entry name" value="ABC_MSH5_euk"/>
    <property type="match status" value="1"/>
</dbReference>
<dbReference type="GO" id="GO:0005634">
    <property type="term" value="C:nucleus"/>
    <property type="evidence" value="ECO:0007669"/>
    <property type="project" value="UniProtKB-SubCell"/>
</dbReference>
<comment type="subcellular location">
    <subcellularLocation>
        <location evidence="2">Chromosome</location>
    </subcellularLocation>
    <subcellularLocation>
        <location evidence="1">Nucleus</location>
    </subcellularLocation>
</comment>
<evidence type="ECO:0000313" key="14">
    <source>
        <dbReference type="EMBL" id="KAG0273687.1"/>
    </source>
</evidence>
<feature type="compositionally biased region" description="Polar residues" evidence="12">
    <location>
        <begin position="151"/>
        <end position="163"/>
    </location>
</feature>
<dbReference type="Gene3D" id="1.10.1420.10">
    <property type="match status" value="1"/>
</dbReference>
<feature type="region of interest" description="Disordered" evidence="12">
    <location>
        <begin position="800"/>
        <end position="827"/>
    </location>
</feature>
<feature type="compositionally biased region" description="Polar residues" evidence="12">
    <location>
        <begin position="105"/>
        <end position="116"/>
    </location>
</feature>
<feature type="compositionally biased region" description="Low complexity" evidence="12">
    <location>
        <begin position="117"/>
        <end position="129"/>
    </location>
</feature>
<evidence type="ECO:0000259" key="13">
    <source>
        <dbReference type="PROSITE" id="PS00486"/>
    </source>
</evidence>
<protein>
    <recommendedName>
        <fullName evidence="10">DNA mismatch repair protein MSH5</fullName>
    </recommendedName>
    <alternativeName>
        <fullName evidence="11">MutS protein homolog 5</fullName>
    </alternativeName>
</protein>
<dbReference type="PANTHER" id="PTHR11361:SF20">
    <property type="entry name" value="MUTS PROTEIN HOMOLOG 5"/>
    <property type="match status" value="1"/>
</dbReference>
<comment type="similarity">
    <text evidence="3">Belongs to the DNA mismatch repair MutS family.</text>
</comment>
<proteinExistence type="inferred from homology"/>
<evidence type="ECO:0000256" key="10">
    <source>
        <dbReference type="ARBA" id="ARBA00073549"/>
    </source>
</evidence>
<dbReference type="InterPro" id="IPR007696">
    <property type="entry name" value="DNA_mismatch_repair_MutS_core"/>
</dbReference>
<comment type="caution">
    <text evidence="14">The sequence shown here is derived from an EMBL/GenBank/DDBJ whole genome shotgun (WGS) entry which is preliminary data.</text>
</comment>
<dbReference type="InterPro" id="IPR000432">
    <property type="entry name" value="DNA_mismatch_repair_MutS_C"/>
</dbReference>
<dbReference type="SUPFAM" id="SSF48334">
    <property type="entry name" value="DNA repair protein MutS, domain III"/>
    <property type="match status" value="1"/>
</dbReference>
<keyword evidence="7" id="KW-0238">DNA-binding</keyword>
<dbReference type="Pfam" id="PF00488">
    <property type="entry name" value="MutS_V"/>
    <property type="match status" value="1"/>
</dbReference>
<dbReference type="GO" id="GO:0140664">
    <property type="term" value="F:ATP-dependent DNA damage sensor activity"/>
    <property type="evidence" value="ECO:0007669"/>
    <property type="project" value="InterPro"/>
</dbReference>
<evidence type="ECO:0000256" key="11">
    <source>
        <dbReference type="ARBA" id="ARBA00077470"/>
    </source>
</evidence>
<feature type="compositionally biased region" description="Polar residues" evidence="12">
    <location>
        <begin position="130"/>
        <end position="141"/>
    </location>
</feature>
<evidence type="ECO:0000256" key="9">
    <source>
        <dbReference type="ARBA" id="ARBA00023254"/>
    </source>
</evidence>
<evidence type="ECO:0000256" key="6">
    <source>
        <dbReference type="ARBA" id="ARBA00022840"/>
    </source>
</evidence>
<dbReference type="FunFam" id="3.40.50.300:FF:001067">
    <property type="entry name" value="DNA mismatch repair protein MSH5"/>
    <property type="match status" value="1"/>
</dbReference>
<evidence type="ECO:0000256" key="1">
    <source>
        <dbReference type="ARBA" id="ARBA00004123"/>
    </source>
</evidence>
<feature type="compositionally biased region" description="Low complexity" evidence="12">
    <location>
        <begin position="87"/>
        <end position="104"/>
    </location>
</feature>
<dbReference type="InterPro" id="IPR027417">
    <property type="entry name" value="P-loop_NTPase"/>
</dbReference>
<evidence type="ECO:0000256" key="12">
    <source>
        <dbReference type="SAM" id="MobiDB-lite"/>
    </source>
</evidence>
<dbReference type="GO" id="GO:0006298">
    <property type="term" value="P:mismatch repair"/>
    <property type="evidence" value="ECO:0007669"/>
    <property type="project" value="InterPro"/>
</dbReference>
<feature type="compositionally biased region" description="Polar residues" evidence="12">
    <location>
        <begin position="379"/>
        <end position="390"/>
    </location>
</feature>
<feature type="compositionally biased region" description="Low complexity" evidence="12">
    <location>
        <begin position="805"/>
        <end position="817"/>
    </location>
</feature>
<feature type="region of interest" description="Disordered" evidence="12">
    <location>
        <begin position="1100"/>
        <end position="1133"/>
    </location>
</feature>
<evidence type="ECO:0000256" key="8">
    <source>
        <dbReference type="ARBA" id="ARBA00023242"/>
    </source>
</evidence>
<feature type="compositionally biased region" description="Acidic residues" evidence="12">
    <location>
        <begin position="1118"/>
        <end position="1127"/>
    </location>
</feature>
<dbReference type="InterPro" id="IPR036187">
    <property type="entry name" value="DNA_mismatch_repair_MutS_sf"/>
</dbReference>
<dbReference type="EMBL" id="JAAAIL010000708">
    <property type="protein sequence ID" value="KAG0273687.1"/>
    <property type="molecule type" value="Genomic_DNA"/>
</dbReference>
<dbReference type="GO" id="GO:0005694">
    <property type="term" value="C:chromosome"/>
    <property type="evidence" value="ECO:0007669"/>
    <property type="project" value="UniProtKB-SubCell"/>
</dbReference>
<dbReference type="PROSITE" id="PS00486">
    <property type="entry name" value="DNA_MISMATCH_REPAIR_2"/>
    <property type="match status" value="1"/>
</dbReference>
<dbReference type="Pfam" id="PF05192">
    <property type="entry name" value="MutS_III"/>
    <property type="match status" value="1"/>
</dbReference>
<reference evidence="14" key="1">
    <citation type="journal article" date="2020" name="Fungal Divers.">
        <title>Resolving the Mortierellaceae phylogeny through synthesis of multi-gene phylogenetics and phylogenomics.</title>
        <authorList>
            <person name="Vandepol N."/>
            <person name="Liber J."/>
            <person name="Desiro A."/>
            <person name="Na H."/>
            <person name="Kennedy M."/>
            <person name="Barry K."/>
            <person name="Grigoriev I.V."/>
            <person name="Miller A.N."/>
            <person name="O'Donnell K."/>
            <person name="Stajich J.E."/>
            <person name="Bonito G."/>
        </authorList>
    </citation>
    <scope>NUCLEOTIDE SEQUENCE</scope>
    <source>
        <strain evidence="14">NRRL 28262</strain>
    </source>
</reference>
<evidence type="ECO:0000256" key="7">
    <source>
        <dbReference type="ARBA" id="ARBA00023125"/>
    </source>
</evidence>
<dbReference type="InterPro" id="IPR045076">
    <property type="entry name" value="MutS"/>
</dbReference>
<evidence type="ECO:0000256" key="2">
    <source>
        <dbReference type="ARBA" id="ARBA00004286"/>
    </source>
</evidence>
<organism evidence="14 15">
    <name type="scientific">Linnemannia exigua</name>
    <dbReference type="NCBI Taxonomy" id="604196"/>
    <lineage>
        <taxon>Eukaryota</taxon>
        <taxon>Fungi</taxon>
        <taxon>Fungi incertae sedis</taxon>
        <taxon>Mucoromycota</taxon>
        <taxon>Mortierellomycotina</taxon>
        <taxon>Mortierellomycetes</taxon>
        <taxon>Mortierellales</taxon>
        <taxon>Mortierellaceae</taxon>
        <taxon>Linnemannia</taxon>
    </lineage>
</organism>
<feature type="compositionally biased region" description="Polar residues" evidence="12">
    <location>
        <begin position="193"/>
        <end position="202"/>
    </location>
</feature>
<accession>A0AAD4DCZ2</accession>
<keyword evidence="5" id="KW-0547">Nucleotide-binding</keyword>
<keyword evidence="9" id="KW-0469">Meiosis</keyword>
<feature type="compositionally biased region" description="Low complexity" evidence="12">
    <location>
        <begin position="366"/>
        <end position="378"/>
    </location>
</feature>
<keyword evidence="15" id="KW-1185">Reference proteome</keyword>
<dbReference type="Gene3D" id="3.40.50.300">
    <property type="entry name" value="P-loop containing nucleotide triphosphate hydrolases"/>
    <property type="match status" value="1"/>
</dbReference>
<evidence type="ECO:0000313" key="15">
    <source>
        <dbReference type="Proteomes" id="UP001194580"/>
    </source>
</evidence>
<keyword evidence="6" id="KW-0067">ATP-binding</keyword>
<dbReference type="GO" id="GO:0051026">
    <property type="term" value="P:chiasma assembly"/>
    <property type="evidence" value="ECO:0007669"/>
    <property type="project" value="TreeGrafter"/>
</dbReference>
<dbReference type="Proteomes" id="UP001194580">
    <property type="component" value="Unassembled WGS sequence"/>
</dbReference>
<dbReference type="SMART" id="SM00534">
    <property type="entry name" value="MUTSac"/>
    <property type="match status" value="1"/>
</dbReference>
<dbReference type="PANTHER" id="PTHR11361">
    <property type="entry name" value="DNA MISMATCH REPAIR PROTEIN MUTS FAMILY MEMBER"/>
    <property type="match status" value="1"/>
</dbReference>
<gene>
    <name evidence="14" type="primary">MSH5</name>
    <name evidence="14" type="ORF">BGZ95_010509</name>
</gene>
<evidence type="ECO:0000256" key="3">
    <source>
        <dbReference type="ARBA" id="ARBA00006271"/>
    </source>
</evidence>
<keyword evidence="4" id="KW-0158">Chromosome</keyword>
<name>A0AAD4DCZ2_9FUNG</name>
<feature type="compositionally biased region" description="Polar residues" evidence="12">
    <location>
        <begin position="31"/>
        <end position="70"/>
    </location>
</feature>
<feature type="domain" description="DNA mismatch repair proteins mutS family" evidence="13">
    <location>
        <begin position="912"/>
        <end position="928"/>
    </location>
</feature>
<dbReference type="AlphaFoldDB" id="A0AAD4DCZ2"/>
<feature type="region of interest" description="Disordered" evidence="12">
    <location>
        <begin position="1"/>
        <end position="244"/>
    </location>
</feature>
<dbReference type="GO" id="GO:0030983">
    <property type="term" value="F:mismatched DNA binding"/>
    <property type="evidence" value="ECO:0007669"/>
    <property type="project" value="UniProtKB-UniRule"/>
</dbReference>
<dbReference type="GO" id="GO:0005524">
    <property type="term" value="F:ATP binding"/>
    <property type="evidence" value="ECO:0007669"/>
    <property type="project" value="UniProtKB-UniRule"/>
</dbReference>